<dbReference type="GO" id="GO:0005737">
    <property type="term" value="C:cytoplasm"/>
    <property type="evidence" value="ECO:0007669"/>
    <property type="project" value="TreeGrafter"/>
</dbReference>
<protein>
    <recommendedName>
        <fullName evidence="1">peptide-methionine (R)-S-oxide reductase</fullName>
        <ecNumber evidence="1">1.8.4.12</ecNumber>
    </recommendedName>
</protein>
<comment type="catalytic activity">
    <reaction evidence="3">
        <text>L-methionyl-[protein] + [thioredoxin]-disulfide + H2O = L-methionyl-(R)-S-oxide-[protein] + [thioredoxin]-dithiol</text>
        <dbReference type="Rhea" id="RHEA:24164"/>
        <dbReference type="Rhea" id="RHEA-COMP:10698"/>
        <dbReference type="Rhea" id="RHEA-COMP:10700"/>
        <dbReference type="Rhea" id="RHEA-COMP:12313"/>
        <dbReference type="Rhea" id="RHEA-COMP:12314"/>
        <dbReference type="ChEBI" id="CHEBI:15377"/>
        <dbReference type="ChEBI" id="CHEBI:16044"/>
        <dbReference type="ChEBI" id="CHEBI:29950"/>
        <dbReference type="ChEBI" id="CHEBI:45764"/>
        <dbReference type="ChEBI" id="CHEBI:50058"/>
        <dbReference type="EC" id="1.8.4.12"/>
    </reaction>
</comment>
<dbReference type="EMBL" id="AJJU01000009">
    <property type="protein sequence ID" value="EID74678.1"/>
    <property type="molecule type" value="Genomic_DNA"/>
</dbReference>
<evidence type="ECO:0000313" key="6">
    <source>
        <dbReference type="Proteomes" id="UP000005938"/>
    </source>
</evidence>
<dbReference type="InterPro" id="IPR028427">
    <property type="entry name" value="Met_Sox_Rdtase_MsrB"/>
</dbReference>
<keyword evidence="2" id="KW-0560">Oxidoreductase</keyword>
<evidence type="ECO:0000313" key="5">
    <source>
        <dbReference type="EMBL" id="EID74678.1"/>
    </source>
</evidence>
<dbReference type="GO" id="GO:0006979">
    <property type="term" value="P:response to oxidative stress"/>
    <property type="evidence" value="ECO:0007669"/>
    <property type="project" value="InterPro"/>
</dbReference>
<evidence type="ECO:0000259" key="4">
    <source>
        <dbReference type="PROSITE" id="PS51790"/>
    </source>
</evidence>
<dbReference type="Pfam" id="PF01641">
    <property type="entry name" value="SelR"/>
    <property type="match status" value="1"/>
</dbReference>
<gene>
    <name evidence="5" type="ORF">W5A_07857</name>
</gene>
<dbReference type="eggNOG" id="COG0229">
    <property type="taxonomic scope" value="Bacteria"/>
</dbReference>
<feature type="domain" description="MsrB" evidence="4">
    <location>
        <begin position="47"/>
        <end position="169"/>
    </location>
</feature>
<evidence type="ECO:0000256" key="1">
    <source>
        <dbReference type="ARBA" id="ARBA00012499"/>
    </source>
</evidence>
<keyword evidence="6" id="KW-1185">Reference proteome</keyword>
<dbReference type="Gene3D" id="2.170.150.20">
    <property type="entry name" value="Peptide methionine sulfoxide reductase"/>
    <property type="match status" value="1"/>
</dbReference>
<dbReference type="PANTHER" id="PTHR10173">
    <property type="entry name" value="METHIONINE SULFOXIDE REDUCTASE"/>
    <property type="match status" value="1"/>
</dbReference>
<organism evidence="5 6">
    <name type="scientific">Imtechella halotolerans K1</name>
    <dbReference type="NCBI Taxonomy" id="946077"/>
    <lineage>
        <taxon>Bacteria</taxon>
        <taxon>Pseudomonadati</taxon>
        <taxon>Bacteroidota</taxon>
        <taxon>Flavobacteriia</taxon>
        <taxon>Flavobacteriales</taxon>
        <taxon>Flavobacteriaceae</taxon>
        <taxon>Imtechella</taxon>
    </lineage>
</organism>
<dbReference type="PATRIC" id="fig|946077.3.peg.1591"/>
<name>I0WE62_9FLAO</name>
<dbReference type="Proteomes" id="UP000005938">
    <property type="component" value="Unassembled WGS sequence"/>
</dbReference>
<dbReference type="EC" id="1.8.4.12" evidence="1"/>
<dbReference type="NCBIfam" id="TIGR00357">
    <property type="entry name" value="peptide-methionine (R)-S-oxide reductase MsrB"/>
    <property type="match status" value="1"/>
</dbReference>
<dbReference type="GO" id="GO:0033743">
    <property type="term" value="F:peptide-methionine (R)-S-oxide reductase activity"/>
    <property type="evidence" value="ECO:0007669"/>
    <property type="project" value="UniProtKB-EC"/>
</dbReference>
<dbReference type="OrthoDB" id="4174719at2"/>
<dbReference type="AlphaFoldDB" id="I0WE62"/>
<dbReference type="InterPro" id="IPR002579">
    <property type="entry name" value="Met_Sox_Rdtase_MsrB_dom"/>
</dbReference>
<dbReference type="GO" id="GO:0030091">
    <property type="term" value="P:protein repair"/>
    <property type="evidence" value="ECO:0007669"/>
    <property type="project" value="InterPro"/>
</dbReference>
<dbReference type="RefSeq" id="WP_008239201.1">
    <property type="nucleotide sequence ID" value="NZ_AJJU01000009.1"/>
</dbReference>
<dbReference type="SUPFAM" id="SSF51316">
    <property type="entry name" value="Mss4-like"/>
    <property type="match status" value="1"/>
</dbReference>
<proteinExistence type="predicted"/>
<dbReference type="InterPro" id="IPR011057">
    <property type="entry name" value="Mss4-like_sf"/>
</dbReference>
<comment type="caution">
    <text evidence="5">The sequence shown here is derived from an EMBL/GenBank/DDBJ whole genome shotgun (WGS) entry which is preliminary data.</text>
</comment>
<dbReference type="PROSITE" id="PS51790">
    <property type="entry name" value="MSRB"/>
    <property type="match status" value="1"/>
</dbReference>
<evidence type="ECO:0000256" key="3">
    <source>
        <dbReference type="ARBA" id="ARBA00048488"/>
    </source>
</evidence>
<evidence type="ECO:0000256" key="2">
    <source>
        <dbReference type="ARBA" id="ARBA00023002"/>
    </source>
</evidence>
<accession>I0WE62</accession>
<sequence>MKTCYLNLKKSIHRLQLLCLVGCFIIPIGCQSQSSKRPVEKSTAKTDQEWKAQLTPLQYYVLRQKGTEKPGNNPYNKFFKEGTYHCAACDKLLYRSEYKYDSGSGWPAFDRGESQNLAYERDHSLGMERLEVHCKNCGGHLGHVFDDGPRKTTGKRHCVNSAALKFKPKTNG</sequence>
<dbReference type="PANTHER" id="PTHR10173:SF52">
    <property type="entry name" value="METHIONINE-R-SULFOXIDE REDUCTASE B1"/>
    <property type="match status" value="1"/>
</dbReference>
<reference evidence="5 6" key="1">
    <citation type="journal article" date="2012" name="J. Bacteriol.">
        <title>Genome Sequence of the Halotolerant Bacterium Imtechella halotolerans K1T.</title>
        <authorList>
            <person name="Kumar S."/>
            <person name="Vikram S."/>
            <person name="Subramanian S."/>
            <person name="Raghava G.P."/>
            <person name="Pinnaka A.K."/>
        </authorList>
    </citation>
    <scope>NUCLEOTIDE SEQUENCE [LARGE SCALE GENOMIC DNA]</scope>
    <source>
        <strain evidence="5 6">K1</strain>
    </source>
</reference>
<dbReference type="STRING" id="946077.W5A_07857"/>